<dbReference type="Pfam" id="PF13181">
    <property type="entry name" value="TPR_8"/>
    <property type="match status" value="1"/>
</dbReference>
<dbReference type="InterPro" id="IPR019734">
    <property type="entry name" value="TPR_rpt"/>
</dbReference>
<dbReference type="InterPro" id="IPR011990">
    <property type="entry name" value="TPR-like_helical_dom_sf"/>
</dbReference>
<reference evidence="5 6" key="1">
    <citation type="submission" date="2006-10" db="EMBL/GenBank/DDBJ databases">
        <title>Complete sequence of chromosome of Pelobacter propionicus DSM 2379.</title>
        <authorList>
            <consortium name="US DOE Joint Genome Institute"/>
            <person name="Copeland A."/>
            <person name="Lucas S."/>
            <person name="Lapidus A."/>
            <person name="Barry K."/>
            <person name="Detter J.C."/>
            <person name="Glavina del Rio T."/>
            <person name="Hammon N."/>
            <person name="Israni S."/>
            <person name="Dalin E."/>
            <person name="Tice H."/>
            <person name="Pitluck S."/>
            <person name="Saunders E."/>
            <person name="Brettin T."/>
            <person name="Bruce D."/>
            <person name="Han C."/>
            <person name="Tapia R."/>
            <person name="Schmutz J."/>
            <person name="Larimer F."/>
            <person name="Land M."/>
            <person name="Hauser L."/>
            <person name="Kyrpides N."/>
            <person name="Kim E."/>
            <person name="Lovley D."/>
            <person name="Richardson P."/>
        </authorList>
    </citation>
    <scope>NUCLEOTIDE SEQUENCE [LARGE SCALE GENOMIC DNA]</scope>
    <source>
        <strain evidence="6">DSM 2379 / NBRC 103807 / OttBd1</strain>
    </source>
</reference>
<dbReference type="InterPro" id="IPR051012">
    <property type="entry name" value="CellSynth/LPSAsmb/PSIAsmb"/>
</dbReference>
<dbReference type="STRING" id="338966.Ppro_3337"/>
<keyword evidence="1" id="KW-0677">Repeat</keyword>
<evidence type="ECO:0000256" key="4">
    <source>
        <dbReference type="SAM" id="MobiDB-lite"/>
    </source>
</evidence>
<dbReference type="Gene3D" id="1.25.40.10">
    <property type="entry name" value="Tetratricopeptide repeat domain"/>
    <property type="match status" value="2"/>
</dbReference>
<dbReference type="SMART" id="SM00028">
    <property type="entry name" value="TPR"/>
    <property type="match status" value="4"/>
</dbReference>
<dbReference type="PANTHER" id="PTHR45586:SF14">
    <property type="entry name" value="TETRATRICOPEPTIDE TPR_2 REPEAT PROTEIN"/>
    <property type="match status" value="1"/>
</dbReference>
<sequence>MSYQIVPATLYEAQNAYRRLQCQMNMGDPATTIVEIKTFLKMYPEVALPYNDLGVLYSRVGEKLLSLACYEKANRIQPGNPSIIKNLAEFYFVELGWVDDAIMMLTQLLNSFPDDTDLLRLMVDISRRVGREQEAQLFSQRLSELEQKDSAITDVHVCDVSPAASPVSGRPDVAREETTTESAPVTDNLEDILARIRQTLSQETTDVARQPSLAADELYRRAQEQLSARDDDQALLTLEQLVTQEPDNALAHNDLGVLHTRRGDLEQALLHHETAVRNNPANTTFQKNLAALYYSCLGRTDEAITIYTRLLREYPDDVEVLTALAIISAANRLGEQARLFIGRVIELEPWNTEARNFLAGL</sequence>
<dbReference type="KEGG" id="ppd:Ppro_3337"/>
<dbReference type="EMBL" id="CP000482">
    <property type="protein sequence ID" value="ABL00930.1"/>
    <property type="molecule type" value="Genomic_DNA"/>
</dbReference>
<dbReference type="RefSeq" id="WP_011737147.1">
    <property type="nucleotide sequence ID" value="NC_008609.1"/>
</dbReference>
<feature type="repeat" description="TPR" evidence="3">
    <location>
        <begin position="249"/>
        <end position="282"/>
    </location>
</feature>
<feature type="repeat" description="TPR" evidence="3">
    <location>
        <begin position="47"/>
        <end position="80"/>
    </location>
</feature>
<evidence type="ECO:0000313" key="6">
    <source>
        <dbReference type="Proteomes" id="UP000006732"/>
    </source>
</evidence>
<dbReference type="Pfam" id="PF14559">
    <property type="entry name" value="TPR_19"/>
    <property type="match status" value="1"/>
</dbReference>
<evidence type="ECO:0000313" key="5">
    <source>
        <dbReference type="EMBL" id="ABL00930.1"/>
    </source>
</evidence>
<evidence type="ECO:0000256" key="1">
    <source>
        <dbReference type="ARBA" id="ARBA00022737"/>
    </source>
</evidence>
<dbReference type="AlphaFoldDB" id="A1AUA9"/>
<dbReference type="Proteomes" id="UP000006732">
    <property type="component" value="Chromosome"/>
</dbReference>
<keyword evidence="6" id="KW-1185">Reference proteome</keyword>
<evidence type="ECO:0000256" key="3">
    <source>
        <dbReference type="PROSITE-ProRule" id="PRU00339"/>
    </source>
</evidence>
<organism evidence="5 6">
    <name type="scientific">Pelobacter propionicus (strain DSM 2379 / NBRC 103807 / OttBd1)</name>
    <dbReference type="NCBI Taxonomy" id="338966"/>
    <lineage>
        <taxon>Bacteria</taxon>
        <taxon>Pseudomonadati</taxon>
        <taxon>Thermodesulfobacteriota</taxon>
        <taxon>Desulfuromonadia</taxon>
        <taxon>Desulfuromonadales</taxon>
        <taxon>Desulfuromonadaceae</taxon>
        <taxon>Pelobacter</taxon>
    </lineage>
</organism>
<feature type="region of interest" description="Disordered" evidence="4">
    <location>
        <begin position="163"/>
        <end position="185"/>
    </location>
</feature>
<proteinExistence type="predicted"/>
<dbReference type="HOGENOM" id="CLU_908397_0_0_7"/>
<accession>A1AUA9</accession>
<dbReference type="SUPFAM" id="SSF48452">
    <property type="entry name" value="TPR-like"/>
    <property type="match status" value="1"/>
</dbReference>
<dbReference type="eggNOG" id="COG0457">
    <property type="taxonomic scope" value="Bacteria"/>
</dbReference>
<dbReference type="PROSITE" id="PS50005">
    <property type="entry name" value="TPR"/>
    <property type="match status" value="2"/>
</dbReference>
<keyword evidence="2 3" id="KW-0802">TPR repeat</keyword>
<gene>
    <name evidence="5" type="ordered locus">Ppro_3337</name>
</gene>
<name>A1AUA9_PELPD</name>
<evidence type="ECO:0000256" key="2">
    <source>
        <dbReference type="ARBA" id="ARBA00022803"/>
    </source>
</evidence>
<protein>
    <submittedName>
        <fullName evidence="5">Tetratricopeptide TPR_2 repeat protein</fullName>
    </submittedName>
</protein>
<dbReference type="PANTHER" id="PTHR45586">
    <property type="entry name" value="TPR REPEAT-CONTAINING PROTEIN PA4667"/>
    <property type="match status" value="1"/>
</dbReference>